<dbReference type="FunCoup" id="A0A2K2DUK3">
    <property type="interactions" value="1758"/>
</dbReference>
<dbReference type="OrthoDB" id="1920561at2759"/>
<protein>
    <recommendedName>
        <fullName evidence="5">Btz domain-containing protein</fullName>
    </recommendedName>
</protein>
<dbReference type="EMBL" id="CM000880">
    <property type="protein sequence ID" value="PNT77959.1"/>
    <property type="molecule type" value="Genomic_DNA"/>
</dbReference>
<name>A0A2K2DUK3_BRADI</name>
<dbReference type="STRING" id="15368.A0A2K2DUK3"/>
<dbReference type="ExpressionAtlas" id="A0A2K2DUK3">
    <property type="expression patterns" value="baseline"/>
</dbReference>
<evidence type="ECO:0008006" key="5">
    <source>
        <dbReference type="Google" id="ProtNLM"/>
    </source>
</evidence>
<evidence type="ECO:0000313" key="2">
    <source>
        <dbReference type="EMBL" id="PNT77959.1"/>
    </source>
</evidence>
<reference evidence="2 3" key="1">
    <citation type="journal article" date="2010" name="Nature">
        <title>Genome sequencing and analysis of the model grass Brachypodium distachyon.</title>
        <authorList>
            <consortium name="International Brachypodium Initiative"/>
        </authorList>
    </citation>
    <scope>NUCLEOTIDE SEQUENCE [LARGE SCALE GENOMIC DNA]</scope>
    <source>
        <strain evidence="2 3">Bd21</strain>
    </source>
</reference>
<dbReference type="PANTHER" id="PTHR36364:SF1">
    <property type="entry name" value="OS03G0203000 PROTEIN"/>
    <property type="match status" value="1"/>
</dbReference>
<dbReference type="AlphaFoldDB" id="A0A2K2DUK3"/>
<evidence type="ECO:0000313" key="4">
    <source>
        <dbReference type="Proteomes" id="UP000008810"/>
    </source>
</evidence>
<reference evidence="3" key="3">
    <citation type="submission" date="2018-08" db="UniProtKB">
        <authorList>
            <consortium name="EnsemblPlants"/>
        </authorList>
    </citation>
    <scope>IDENTIFICATION</scope>
    <source>
        <strain evidence="3">cv. Bd21</strain>
    </source>
</reference>
<feature type="compositionally biased region" description="Basic and acidic residues" evidence="1">
    <location>
        <begin position="242"/>
        <end position="261"/>
    </location>
</feature>
<feature type="compositionally biased region" description="Basic residues" evidence="1">
    <location>
        <begin position="19"/>
        <end position="28"/>
    </location>
</feature>
<organism evidence="2">
    <name type="scientific">Brachypodium distachyon</name>
    <name type="common">Purple false brome</name>
    <name type="synonym">Trachynia distachya</name>
    <dbReference type="NCBI Taxonomy" id="15368"/>
    <lineage>
        <taxon>Eukaryota</taxon>
        <taxon>Viridiplantae</taxon>
        <taxon>Streptophyta</taxon>
        <taxon>Embryophyta</taxon>
        <taxon>Tracheophyta</taxon>
        <taxon>Spermatophyta</taxon>
        <taxon>Magnoliopsida</taxon>
        <taxon>Liliopsida</taxon>
        <taxon>Poales</taxon>
        <taxon>Poaceae</taxon>
        <taxon>BOP clade</taxon>
        <taxon>Pooideae</taxon>
        <taxon>Stipodae</taxon>
        <taxon>Brachypodieae</taxon>
        <taxon>Brachypodium</taxon>
    </lineage>
</organism>
<proteinExistence type="predicted"/>
<keyword evidence="4" id="KW-1185">Reference proteome</keyword>
<dbReference type="PANTHER" id="PTHR36364">
    <property type="entry name" value="OS03G0203000 PROTEIN"/>
    <property type="match status" value="1"/>
</dbReference>
<evidence type="ECO:0000256" key="1">
    <source>
        <dbReference type="SAM" id="MobiDB-lite"/>
    </source>
</evidence>
<accession>A0A2K2DUK3</accession>
<dbReference type="EnsemblPlants" id="PNT77959">
    <property type="protein sequence ID" value="PNT77959"/>
    <property type="gene ID" value="BRADI_1g70960v3"/>
</dbReference>
<dbReference type="GeneID" id="100833545"/>
<evidence type="ECO:0000313" key="3">
    <source>
        <dbReference type="EnsemblPlants" id="PNT77959"/>
    </source>
</evidence>
<reference evidence="2" key="2">
    <citation type="submission" date="2017-06" db="EMBL/GenBank/DDBJ databases">
        <title>WGS assembly of Brachypodium distachyon.</title>
        <authorList>
            <consortium name="The International Brachypodium Initiative"/>
            <person name="Lucas S."/>
            <person name="Harmon-Smith M."/>
            <person name="Lail K."/>
            <person name="Tice H."/>
            <person name="Grimwood J."/>
            <person name="Bruce D."/>
            <person name="Barry K."/>
            <person name="Shu S."/>
            <person name="Lindquist E."/>
            <person name="Wang M."/>
            <person name="Pitluck S."/>
            <person name="Vogel J.P."/>
            <person name="Garvin D.F."/>
            <person name="Mockler T.C."/>
            <person name="Schmutz J."/>
            <person name="Rokhsar D."/>
            <person name="Bevan M.W."/>
        </authorList>
    </citation>
    <scope>NUCLEOTIDE SEQUENCE</scope>
    <source>
        <strain evidence="2">Bd21</strain>
    </source>
</reference>
<gene>
    <name evidence="3" type="primary">LOC100833545</name>
    <name evidence="2" type="ORF">BRADI_1g70960v3</name>
</gene>
<feature type="compositionally biased region" description="Basic and acidic residues" evidence="1">
    <location>
        <begin position="89"/>
        <end position="119"/>
    </location>
</feature>
<feature type="compositionally biased region" description="Basic and acidic residues" evidence="1">
    <location>
        <begin position="29"/>
        <end position="72"/>
    </location>
</feature>
<feature type="region of interest" description="Disordered" evidence="1">
    <location>
        <begin position="1"/>
        <end position="301"/>
    </location>
</feature>
<dbReference type="RefSeq" id="XP_010229012.1">
    <property type="nucleotide sequence ID" value="XM_010230710.3"/>
</dbReference>
<dbReference type="Proteomes" id="UP000008810">
    <property type="component" value="Chromosome 1"/>
</dbReference>
<dbReference type="Gramene" id="PNT77959">
    <property type="protein sequence ID" value="PNT77959"/>
    <property type="gene ID" value="BRADI_1g70960v3"/>
</dbReference>
<sequence>MTTTREPREPSRREDRDSHGRRHHSSYRSRRDDPSPRRWRDDRRHESDRSQYRRRAEESANAGDRDERRNRPLQDAAQRNDPLPAEGKPLSDTKEDPPVRHEISPRGTKRFSETRESWRPRSSFFQHDERDSAGQRGRRVDRQGSEYGRQRDQKEHLGDRDKHKSEGHGLQGKAEQVHQQSDVESTWKHDGFFQLEEEAPAAKRRPAFREMGMPLEEQGSASVTEPDSRSRKPDQPGLSGMGEERRSHHSREFVRPDDRGTRWGFSDYRSAGQRNGYDSRGRFAGRGGRGRDRFNNSYDGRNMYQAAGDQEEKWKHDLYDQTNSTPAPLTEEEQIAKVEALLSL</sequence>
<feature type="compositionally biased region" description="Basic and acidic residues" evidence="1">
    <location>
        <begin position="1"/>
        <end position="18"/>
    </location>
</feature>
<feature type="compositionally biased region" description="Basic and acidic residues" evidence="1">
    <location>
        <begin position="126"/>
        <end position="167"/>
    </location>
</feature>